<evidence type="ECO:0000256" key="3">
    <source>
        <dbReference type="ARBA" id="ARBA00022729"/>
    </source>
</evidence>
<comment type="similarity">
    <text evidence="1">Belongs to the prokaryotic molybdopterin-containing oxidoreductase family.</text>
</comment>
<evidence type="ECO:0000313" key="8">
    <source>
        <dbReference type="EMBL" id="GAF25069.1"/>
    </source>
</evidence>
<dbReference type="Gene3D" id="2.40.40.20">
    <property type="match status" value="1"/>
</dbReference>
<dbReference type="PANTHER" id="PTHR43742">
    <property type="entry name" value="TRIMETHYLAMINE-N-OXIDE REDUCTASE"/>
    <property type="match status" value="1"/>
</dbReference>
<dbReference type="Gene3D" id="3.40.50.12440">
    <property type="match status" value="3"/>
</dbReference>
<evidence type="ECO:0000256" key="4">
    <source>
        <dbReference type="ARBA" id="ARBA00023002"/>
    </source>
</evidence>
<keyword evidence="2" id="KW-0479">Metal-binding</keyword>
<dbReference type="InterPro" id="IPR050612">
    <property type="entry name" value="Prok_Mopterin_Oxidored"/>
</dbReference>
<dbReference type="InterPro" id="IPR006657">
    <property type="entry name" value="MoPterin_dinucl-bd_dom"/>
</dbReference>
<evidence type="ECO:0000256" key="2">
    <source>
        <dbReference type="ARBA" id="ARBA00022723"/>
    </source>
</evidence>
<sequence>MGCRKRVPECTVEVTSKVMKDKNEKREFRLSRRQFLKASAATAVLAGTAGATRYFIPKAGAENTSPLKEVKYVRTTCSPNCTLACGIRAMVVDGQIKALLPSNDYPEPEYGPRGCLRGLSFINLIYGPDRIKKPLIRTGERGAGEFREVSWEEALDYTAKRLKEIAAKYGPESIGFIFQVGGTGHVQKGAWIALATMAGWSLIHPYDQNGDLPMFWPQTFGVQTEELEPLEWLNSRYTAIFGSNIMVTRLIDADFLIKARNNGTKVVVFDPNYSPTAAKADEWVQLKPSSDAALALGMARVIIEEKLYDEAFIKTYSDMPLLVRLDNRRRLKADEVKGLARPDGLPPYREAFVAYNGKLLAVHPEKLELPPDVILEGEIEVELKDGRLVRVKPVFQLLKEHLASYTPAYVEQETGVPGDTVVRLAREMATTKPLHVIYGASNYQWYHGDLKGRALALLPVLTGNIGKPGAGISTYAGQYKIRFNVKEWWFPGSPRWLPWLYILHGPTPGMKARWPKNGIKALIFGWGNPFDQHNMADRLRQMAIKGELEFIAGLDFSLTTSCRYSDVVFPAATWYEKTELVTTPLHPYMQLQQPAIKPLYEARSELWMARELAKRLDPGFAKHFFPELDENTAAEKAVELLLATGGPPVAGITLEQLKKGPVRLKSEVPGNRQIPFYEQVQFKKPFPPVSRPAAIEATAQFVKSGRIEFYKDEDAFIALGETLPVHKPPFEDSEYALNPEIKGKYHFAYITRNSLYRVHSTHSNNLWMNELQDNKPKVFLNPQDAAAKGIKEGDLVEVYNDRGRVRGYAALDPGLGRKIVVFEQGWWSRYLDGDSYNSLTYPFIKPTHEVYFVPGIWAPNTAWNEALCDVRKAGEV</sequence>
<dbReference type="GO" id="GO:0051536">
    <property type="term" value="F:iron-sulfur cluster binding"/>
    <property type="evidence" value="ECO:0007669"/>
    <property type="project" value="UniProtKB-KW"/>
</dbReference>
<dbReference type="CDD" id="cd02785">
    <property type="entry name" value="MopB_CT_4"/>
    <property type="match status" value="1"/>
</dbReference>
<protein>
    <submittedName>
        <fullName evidence="8">Anaerobic dehydrogenases, typically selenocysteine-containing</fullName>
    </submittedName>
</protein>
<dbReference type="GO" id="GO:0043546">
    <property type="term" value="F:molybdopterin cofactor binding"/>
    <property type="evidence" value="ECO:0007669"/>
    <property type="project" value="InterPro"/>
</dbReference>
<evidence type="ECO:0000256" key="6">
    <source>
        <dbReference type="ARBA" id="ARBA00023014"/>
    </source>
</evidence>
<proteinExistence type="inferred from homology"/>
<dbReference type="Pfam" id="PF01568">
    <property type="entry name" value="Molydop_binding"/>
    <property type="match status" value="1"/>
</dbReference>
<dbReference type="PROSITE" id="PS51669">
    <property type="entry name" value="4FE4S_MOW_BIS_MGD"/>
    <property type="match status" value="1"/>
</dbReference>
<gene>
    <name evidence="8" type="ORF">MTY_0398</name>
</gene>
<organism evidence="8">
    <name type="scientific">Moorella thermoacetica Y72</name>
    <dbReference type="NCBI Taxonomy" id="1325331"/>
    <lineage>
        <taxon>Bacteria</taxon>
        <taxon>Bacillati</taxon>
        <taxon>Bacillota</taxon>
        <taxon>Clostridia</taxon>
        <taxon>Neomoorellales</taxon>
        <taxon>Neomoorellaceae</taxon>
        <taxon>Neomoorella</taxon>
    </lineage>
</organism>
<dbReference type="GO" id="GO:0016491">
    <property type="term" value="F:oxidoreductase activity"/>
    <property type="evidence" value="ECO:0007669"/>
    <property type="project" value="UniProtKB-KW"/>
</dbReference>
<keyword evidence="6" id="KW-0411">Iron-sulfur</keyword>
<dbReference type="InterPro" id="IPR019546">
    <property type="entry name" value="TAT_signal_bac_arc"/>
</dbReference>
<dbReference type="SMART" id="SM00926">
    <property type="entry name" value="Molybdop_Fe4S4"/>
    <property type="match status" value="1"/>
</dbReference>
<dbReference type="SUPFAM" id="SSF53706">
    <property type="entry name" value="Formate dehydrogenase/DMSO reductase, domains 1-3"/>
    <property type="match status" value="1"/>
</dbReference>
<dbReference type="CDD" id="cd02750">
    <property type="entry name" value="MopB_Nitrate-R-NarG-like"/>
    <property type="match status" value="1"/>
</dbReference>
<dbReference type="InterPro" id="IPR006311">
    <property type="entry name" value="TAT_signal"/>
</dbReference>
<dbReference type="Gene3D" id="3.40.228.10">
    <property type="entry name" value="Dimethylsulfoxide Reductase, domain 2"/>
    <property type="match status" value="1"/>
</dbReference>
<dbReference type="InterPro" id="IPR041945">
    <property type="entry name" value="DmsA_C"/>
</dbReference>
<dbReference type="PANTHER" id="PTHR43742:SF6">
    <property type="entry name" value="OXIDOREDUCTASE YYAE-RELATED"/>
    <property type="match status" value="1"/>
</dbReference>
<dbReference type="Proteomes" id="UP000063718">
    <property type="component" value="Unassembled WGS sequence"/>
</dbReference>
<dbReference type="NCBIfam" id="TIGR01409">
    <property type="entry name" value="TAT_signal_seq"/>
    <property type="match status" value="1"/>
</dbReference>
<evidence type="ECO:0000259" key="7">
    <source>
        <dbReference type="PROSITE" id="PS51669"/>
    </source>
</evidence>
<dbReference type="PROSITE" id="PS51318">
    <property type="entry name" value="TAT"/>
    <property type="match status" value="1"/>
</dbReference>
<dbReference type="InterPro" id="IPR006963">
    <property type="entry name" value="Mopterin_OxRdtase_4Fe-4S_dom"/>
</dbReference>
<dbReference type="AlphaFoldDB" id="A0A0S6UA66"/>
<dbReference type="Pfam" id="PF04879">
    <property type="entry name" value="Molybdop_Fe4S4"/>
    <property type="match status" value="1"/>
</dbReference>
<dbReference type="InterPro" id="IPR009010">
    <property type="entry name" value="Asp_de-COase-like_dom_sf"/>
</dbReference>
<keyword evidence="4" id="KW-0560">Oxidoreductase</keyword>
<keyword evidence="5" id="KW-0408">Iron</keyword>
<dbReference type="InterPro" id="IPR006656">
    <property type="entry name" value="Mopterin_OxRdtase"/>
</dbReference>
<keyword evidence="3" id="KW-0732">Signal</keyword>
<reference evidence="8" key="1">
    <citation type="journal article" date="2014" name="Gene">
        <title>Genome-guided analysis of transformation efficiency and carbon dioxide assimilation by Moorella thermoacetica Y72.</title>
        <authorList>
            <person name="Tsukahara K."/>
            <person name="Kita A."/>
            <person name="Nakashimada Y."/>
            <person name="Hoshino T."/>
            <person name="Murakami K."/>
        </authorList>
    </citation>
    <scope>NUCLEOTIDE SEQUENCE [LARGE SCALE GENOMIC DNA]</scope>
    <source>
        <strain evidence="8">Y72</strain>
    </source>
</reference>
<dbReference type="Pfam" id="PF00384">
    <property type="entry name" value="Molybdopterin"/>
    <property type="match status" value="1"/>
</dbReference>
<evidence type="ECO:0000256" key="5">
    <source>
        <dbReference type="ARBA" id="ARBA00023004"/>
    </source>
</evidence>
<accession>A0A0S6UA66</accession>
<dbReference type="SUPFAM" id="SSF50692">
    <property type="entry name" value="ADC-like"/>
    <property type="match status" value="1"/>
</dbReference>
<feature type="domain" description="4Fe-4S Mo/W bis-MGD-type" evidence="7">
    <location>
        <begin position="70"/>
        <end position="129"/>
    </location>
</feature>
<dbReference type="GO" id="GO:0046872">
    <property type="term" value="F:metal ion binding"/>
    <property type="evidence" value="ECO:0007669"/>
    <property type="project" value="UniProtKB-KW"/>
</dbReference>
<evidence type="ECO:0000256" key="1">
    <source>
        <dbReference type="ARBA" id="ARBA00010312"/>
    </source>
</evidence>
<name>A0A0S6UA66_NEOTH</name>
<dbReference type="EMBL" id="DF238840">
    <property type="protein sequence ID" value="GAF25069.1"/>
    <property type="molecule type" value="Genomic_DNA"/>
</dbReference>